<comment type="caution">
    <text evidence="2">The sequence shown here is derived from an EMBL/GenBank/DDBJ whole genome shotgun (WGS) entry which is preliminary data.</text>
</comment>
<dbReference type="AlphaFoldDB" id="A0ABD1EK20"/>
<feature type="region of interest" description="Disordered" evidence="1">
    <location>
        <begin position="1"/>
        <end position="22"/>
    </location>
</feature>
<sequence>MGTAISMSKSVQSDHGDNNNRERSSKVLVFLHRTWAVIVTSKTRTLTRLKRTHSEKGVISDYTSEYSQYSFCSCSQCQKDDGFSSGSFSFLNKVPEM</sequence>
<feature type="compositionally biased region" description="Polar residues" evidence="1">
    <location>
        <begin position="1"/>
        <end position="11"/>
    </location>
</feature>
<organism evidence="2 3">
    <name type="scientific">Hypothenemus hampei</name>
    <name type="common">Coffee berry borer</name>
    <dbReference type="NCBI Taxonomy" id="57062"/>
    <lineage>
        <taxon>Eukaryota</taxon>
        <taxon>Metazoa</taxon>
        <taxon>Ecdysozoa</taxon>
        <taxon>Arthropoda</taxon>
        <taxon>Hexapoda</taxon>
        <taxon>Insecta</taxon>
        <taxon>Pterygota</taxon>
        <taxon>Neoptera</taxon>
        <taxon>Endopterygota</taxon>
        <taxon>Coleoptera</taxon>
        <taxon>Polyphaga</taxon>
        <taxon>Cucujiformia</taxon>
        <taxon>Curculionidae</taxon>
        <taxon>Scolytinae</taxon>
        <taxon>Hypothenemus</taxon>
    </lineage>
</organism>
<dbReference type="Proteomes" id="UP001566132">
    <property type="component" value="Unassembled WGS sequence"/>
</dbReference>
<reference evidence="2 3" key="1">
    <citation type="submission" date="2024-05" db="EMBL/GenBank/DDBJ databases">
        <title>Genetic variation in Jamaican populations of the coffee berry borer (Hypothenemus hampei).</title>
        <authorList>
            <person name="Errbii M."/>
            <person name="Myrie A."/>
        </authorList>
    </citation>
    <scope>NUCLEOTIDE SEQUENCE [LARGE SCALE GENOMIC DNA]</scope>
    <source>
        <strain evidence="2">JA-Hopewell-2020-01-JO</strain>
        <tissue evidence="2">Whole body</tissue>
    </source>
</reference>
<accession>A0ABD1EK20</accession>
<evidence type="ECO:0000256" key="1">
    <source>
        <dbReference type="SAM" id="MobiDB-lite"/>
    </source>
</evidence>
<evidence type="ECO:0000313" key="3">
    <source>
        <dbReference type="Proteomes" id="UP001566132"/>
    </source>
</evidence>
<keyword evidence="3" id="KW-1185">Reference proteome</keyword>
<dbReference type="EMBL" id="JBDJPC010000007">
    <property type="protein sequence ID" value="KAL1494998.1"/>
    <property type="molecule type" value="Genomic_DNA"/>
</dbReference>
<feature type="compositionally biased region" description="Basic and acidic residues" evidence="1">
    <location>
        <begin position="12"/>
        <end position="22"/>
    </location>
</feature>
<name>A0ABD1EK20_HYPHA</name>
<protein>
    <submittedName>
        <fullName evidence="2">Uncharacterized protein</fullName>
    </submittedName>
</protein>
<gene>
    <name evidence="2" type="ORF">ABEB36_010492</name>
</gene>
<proteinExistence type="predicted"/>
<evidence type="ECO:0000313" key="2">
    <source>
        <dbReference type="EMBL" id="KAL1494998.1"/>
    </source>
</evidence>